<dbReference type="CDD" id="cd07770">
    <property type="entry name" value="ASKHA_NBD_FGGY_GntK"/>
    <property type="match status" value="1"/>
</dbReference>
<evidence type="ECO:0000313" key="6">
    <source>
        <dbReference type="EMBL" id="GGM77563.1"/>
    </source>
</evidence>
<protein>
    <submittedName>
        <fullName evidence="6">Gluconate kinase</fullName>
    </submittedName>
</protein>
<dbReference type="InterPro" id="IPR018484">
    <property type="entry name" value="FGGY_N"/>
</dbReference>
<reference evidence="6" key="1">
    <citation type="journal article" date="2014" name="Int. J. Syst. Evol. Microbiol.">
        <title>Complete genome sequence of Corynebacterium casei LMG S-19264T (=DSM 44701T), isolated from a smear-ripened cheese.</title>
        <authorList>
            <consortium name="US DOE Joint Genome Institute (JGI-PGF)"/>
            <person name="Walter F."/>
            <person name="Albersmeier A."/>
            <person name="Kalinowski J."/>
            <person name="Ruckert C."/>
        </authorList>
    </citation>
    <scope>NUCLEOTIDE SEQUENCE</scope>
    <source>
        <strain evidence="6">CGMCC 4.5737</strain>
    </source>
</reference>
<reference evidence="6" key="2">
    <citation type="submission" date="2020-09" db="EMBL/GenBank/DDBJ databases">
        <authorList>
            <person name="Sun Q."/>
            <person name="Zhou Y."/>
        </authorList>
    </citation>
    <scope>NUCLEOTIDE SEQUENCE</scope>
    <source>
        <strain evidence="6">CGMCC 4.5737</strain>
    </source>
</reference>
<dbReference type="AlphaFoldDB" id="A0A8J3FWJ0"/>
<organism evidence="6 7">
    <name type="scientific">Longimycelium tulufanense</name>
    <dbReference type="NCBI Taxonomy" id="907463"/>
    <lineage>
        <taxon>Bacteria</taxon>
        <taxon>Bacillati</taxon>
        <taxon>Actinomycetota</taxon>
        <taxon>Actinomycetes</taxon>
        <taxon>Pseudonocardiales</taxon>
        <taxon>Pseudonocardiaceae</taxon>
        <taxon>Longimycelium</taxon>
    </lineage>
</organism>
<dbReference type="GO" id="GO:0005975">
    <property type="term" value="P:carbohydrate metabolic process"/>
    <property type="evidence" value="ECO:0007669"/>
    <property type="project" value="InterPro"/>
</dbReference>
<dbReference type="EMBL" id="BMMK01000039">
    <property type="protein sequence ID" value="GGM77563.1"/>
    <property type="molecule type" value="Genomic_DNA"/>
</dbReference>
<keyword evidence="7" id="KW-1185">Reference proteome</keyword>
<dbReference type="InterPro" id="IPR050406">
    <property type="entry name" value="FGGY_Carb_Kinase"/>
</dbReference>
<dbReference type="Proteomes" id="UP000637578">
    <property type="component" value="Unassembled WGS sequence"/>
</dbReference>
<evidence type="ECO:0000259" key="5">
    <source>
        <dbReference type="Pfam" id="PF02782"/>
    </source>
</evidence>
<dbReference type="PIRSF" id="PIRSF000538">
    <property type="entry name" value="GlpK"/>
    <property type="match status" value="1"/>
</dbReference>
<dbReference type="PANTHER" id="PTHR43095">
    <property type="entry name" value="SUGAR KINASE"/>
    <property type="match status" value="1"/>
</dbReference>
<dbReference type="Pfam" id="PF00370">
    <property type="entry name" value="FGGY_N"/>
    <property type="match status" value="1"/>
</dbReference>
<dbReference type="PROSITE" id="PS00933">
    <property type="entry name" value="FGGY_KINASES_1"/>
    <property type="match status" value="1"/>
</dbReference>
<keyword evidence="3 6" id="KW-0418">Kinase</keyword>
<comment type="similarity">
    <text evidence="1">Belongs to the FGGY kinase family.</text>
</comment>
<dbReference type="Pfam" id="PF02782">
    <property type="entry name" value="FGGY_C"/>
    <property type="match status" value="1"/>
</dbReference>
<dbReference type="InterPro" id="IPR000577">
    <property type="entry name" value="Carb_kinase_FGGY"/>
</dbReference>
<dbReference type="Gene3D" id="3.30.420.40">
    <property type="match status" value="2"/>
</dbReference>
<accession>A0A8J3FWJ0</accession>
<evidence type="ECO:0000256" key="1">
    <source>
        <dbReference type="ARBA" id="ARBA00009156"/>
    </source>
</evidence>
<keyword evidence="2" id="KW-0808">Transferase</keyword>
<feature type="domain" description="Carbohydrate kinase FGGY N-terminal" evidence="4">
    <location>
        <begin position="7"/>
        <end position="250"/>
    </location>
</feature>
<evidence type="ECO:0000259" key="4">
    <source>
        <dbReference type="Pfam" id="PF00370"/>
    </source>
</evidence>
<name>A0A8J3FWJ0_9PSEU</name>
<evidence type="ECO:0000256" key="3">
    <source>
        <dbReference type="ARBA" id="ARBA00022777"/>
    </source>
</evidence>
<proteinExistence type="inferred from homology"/>
<gene>
    <name evidence="6" type="ORF">GCM10012275_55340</name>
</gene>
<dbReference type="GO" id="GO:0016301">
    <property type="term" value="F:kinase activity"/>
    <property type="evidence" value="ECO:0007669"/>
    <property type="project" value="UniProtKB-KW"/>
</dbReference>
<dbReference type="PANTHER" id="PTHR43095:SF2">
    <property type="entry name" value="GLUCONOKINASE"/>
    <property type="match status" value="1"/>
</dbReference>
<dbReference type="GO" id="GO:0016773">
    <property type="term" value="F:phosphotransferase activity, alcohol group as acceptor"/>
    <property type="evidence" value="ECO:0007669"/>
    <property type="project" value="InterPro"/>
</dbReference>
<dbReference type="SUPFAM" id="SSF53067">
    <property type="entry name" value="Actin-like ATPase domain"/>
    <property type="match status" value="2"/>
</dbReference>
<evidence type="ECO:0000313" key="7">
    <source>
        <dbReference type="Proteomes" id="UP000637578"/>
    </source>
</evidence>
<dbReference type="InterPro" id="IPR018485">
    <property type="entry name" value="FGGY_C"/>
</dbReference>
<feature type="domain" description="Carbohydrate kinase FGGY C-terminal" evidence="5">
    <location>
        <begin position="261"/>
        <end position="443"/>
    </location>
</feature>
<dbReference type="InterPro" id="IPR043129">
    <property type="entry name" value="ATPase_NBD"/>
</dbReference>
<comment type="caution">
    <text evidence="6">The sequence shown here is derived from an EMBL/GenBank/DDBJ whole genome shotgun (WGS) entry which is preliminary data.</text>
</comment>
<sequence>MTTARNVILGVDIGTSATKVVAADRNGGIRAIAEHGYPLHIEKDQEAVHDPGEVLHGALAALRSCARTCAEQGSDVAGLALGGAMHTLLALDSAHRPLTPSLSWADSRATGEARRLRGEGLGRALHQATGTPVHPMSPLTKLMWFAEHEPGLAARAAHWCGLKDLALFHLTGRFVTEYSSASGTGLLSLANLAWHPAALETARVRAEQLPELVAPTEVLALSERGAQATGLPAGLPVIAGGADGPLANLGVGAVLPGMTALSLGSSGALRVARDAPCVGEGCQVFCYALGDGVWVLGGAISNGGLVGEWAADLVGEDDVADLMEEAASVPPGAHGLLALPYLLGERAPWWDPEPRGVLLGLRREHSRAEIIRALAEGVAQQLALVRDAVVAAGGEVRVVRATGGAFRSPLWATLLAAALDTELEMAEDRGGSGLGAALLGWRALGAFDSLCDVAELVRPRYLVHPDPETARQMAAARPMVRRVYAALRELSEDCAMLAPIVE</sequence>
<evidence type="ECO:0000256" key="2">
    <source>
        <dbReference type="ARBA" id="ARBA00022679"/>
    </source>
</evidence>
<dbReference type="InterPro" id="IPR018483">
    <property type="entry name" value="Carb_kinase_FGGY_CS"/>
</dbReference>
<dbReference type="RefSeq" id="WP_189061362.1">
    <property type="nucleotide sequence ID" value="NZ_BMMK01000039.1"/>
</dbReference>